<dbReference type="AlphaFoldDB" id="A0A1B7MMC3"/>
<feature type="non-terminal residue" evidence="1">
    <location>
        <position position="1"/>
    </location>
</feature>
<dbReference type="Gene3D" id="3.40.50.300">
    <property type="entry name" value="P-loop containing nucleotide triphosphate hydrolases"/>
    <property type="match status" value="1"/>
</dbReference>
<organism evidence="1 2">
    <name type="scientific">Rhizopogon vinicolor AM-OR11-026</name>
    <dbReference type="NCBI Taxonomy" id="1314800"/>
    <lineage>
        <taxon>Eukaryota</taxon>
        <taxon>Fungi</taxon>
        <taxon>Dikarya</taxon>
        <taxon>Basidiomycota</taxon>
        <taxon>Agaricomycotina</taxon>
        <taxon>Agaricomycetes</taxon>
        <taxon>Agaricomycetidae</taxon>
        <taxon>Boletales</taxon>
        <taxon>Suillineae</taxon>
        <taxon>Rhizopogonaceae</taxon>
        <taxon>Rhizopogon</taxon>
    </lineage>
</organism>
<dbReference type="Proteomes" id="UP000092154">
    <property type="component" value="Unassembled WGS sequence"/>
</dbReference>
<accession>A0A1B7MMC3</accession>
<feature type="non-terminal residue" evidence="1">
    <location>
        <position position="70"/>
    </location>
</feature>
<gene>
    <name evidence="1" type="ORF">K503DRAFT_648065</name>
</gene>
<dbReference type="GO" id="GO:0005525">
    <property type="term" value="F:GTP binding"/>
    <property type="evidence" value="ECO:0007669"/>
    <property type="project" value="InterPro"/>
</dbReference>
<dbReference type="InParanoid" id="A0A1B7MMC3"/>
<name>A0A1B7MMC3_9AGAM</name>
<dbReference type="Pfam" id="PF00071">
    <property type="entry name" value="Ras"/>
    <property type="match status" value="1"/>
</dbReference>
<dbReference type="GO" id="GO:0003924">
    <property type="term" value="F:GTPase activity"/>
    <property type="evidence" value="ECO:0007669"/>
    <property type="project" value="InterPro"/>
</dbReference>
<dbReference type="InterPro" id="IPR027417">
    <property type="entry name" value="P-loop_NTPase"/>
</dbReference>
<reference evidence="1 2" key="1">
    <citation type="submission" date="2016-06" db="EMBL/GenBank/DDBJ databases">
        <title>Comparative genomics of the ectomycorrhizal sister species Rhizopogon vinicolor and Rhizopogon vesiculosus (Basidiomycota: Boletales) reveals a divergence of the mating type B locus.</title>
        <authorList>
            <consortium name="DOE Joint Genome Institute"/>
            <person name="Mujic A.B."/>
            <person name="Kuo A."/>
            <person name="Tritt A."/>
            <person name="Lipzen A."/>
            <person name="Chen C."/>
            <person name="Johnson J."/>
            <person name="Sharma A."/>
            <person name="Barry K."/>
            <person name="Grigoriev I.V."/>
            <person name="Spatafora J.W."/>
        </authorList>
    </citation>
    <scope>NUCLEOTIDE SEQUENCE [LARGE SCALE GENOMIC DNA]</scope>
    <source>
        <strain evidence="1 2">AM-OR11-026</strain>
    </source>
</reference>
<evidence type="ECO:0000313" key="2">
    <source>
        <dbReference type="Proteomes" id="UP000092154"/>
    </source>
</evidence>
<sequence>NVKQWLQEIDRCAASEGVNKLLVWNKCNPQVSRRQAYSIFNRIFQSAPGIPFSETSILNATDVEQTFLTM</sequence>
<dbReference type="SUPFAM" id="SSF52540">
    <property type="entry name" value="P-loop containing nucleoside triphosphate hydrolases"/>
    <property type="match status" value="1"/>
</dbReference>
<evidence type="ECO:0000313" key="1">
    <source>
        <dbReference type="EMBL" id="OAX33750.1"/>
    </source>
</evidence>
<dbReference type="EMBL" id="KV448714">
    <property type="protein sequence ID" value="OAX33750.1"/>
    <property type="molecule type" value="Genomic_DNA"/>
</dbReference>
<keyword evidence="2" id="KW-1185">Reference proteome</keyword>
<dbReference type="InterPro" id="IPR001806">
    <property type="entry name" value="Small_GTPase"/>
</dbReference>
<proteinExistence type="predicted"/>
<protein>
    <submittedName>
        <fullName evidence="1">Uncharacterized protein</fullName>
    </submittedName>
</protein>
<dbReference type="OrthoDB" id="9989112at2759"/>
<dbReference type="STRING" id="1314800.A0A1B7MMC3"/>